<evidence type="ECO:0000313" key="1">
    <source>
        <dbReference type="EMBL" id="CAH1107450.1"/>
    </source>
</evidence>
<dbReference type="EMBL" id="OV651833">
    <property type="protein sequence ID" value="CAH1107450.1"/>
    <property type="molecule type" value="Genomic_DNA"/>
</dbReference>
<dbReference type="PANTHER" id="PTHR33050">
    <property type="entry name" value="REVERSE TRANSCRIPTASE DOMAIN-CONTAINING PROTEIN"/>
    <property type="match status" value="1"/>
</dbReference>
<accession>A0A9P0GF20</accession>
<sequence length="105" mass="12507">MASHLRDKEIRIIVYMDVFLIAHQNRKLLEAQTQISISFLEDLEWVINYEKPSLVSKTRCEFLGLVWDTLEDRVSLPSRKKKSLENHLSKLLTLKRYDWITAIEF</sequence>
<dbReference type="OrthoDB" id="6770964at2759"/>
<name>A0A9P0GF20_9CUCU</name>
<keyword evidence="2" id="KW-1185">Reference proteome</keyword>
<evidence type="ECO:0000313" key="2">
    <source>
        <dbReference type="Proteomes" id="UP001153636"/>
    </source>
</evidence>
<dbReference type="SUPFAM" id="SSF56672">
    <property type="entry name" value="DNA/RNA polymerases"/>
    <property type="match status" value="1"/>
</dbReference>
<dbReference type="InterPro" id="IPR052055">
    <property type="entry name" value="Hepadnavirus_pol/RT"/>
</dbReference>
<protein>
    <recommendedName>
        <fullName evidence="3">Reverse transcriptase domain-containing protein</fullName>
    </recommendedName>
</protein>
<proteinExistence type="predicted"/>
<organism evidence="1 2">
    <name type="scientific">Psylliodes chrysocephalus</name>
    <dbReference type="NCBI Taxonomy" id="3402493"/>
    <lineage>
        <taxon>Eukaryota</taxon>
        <taxon>Metazoa</taxon>
        <taxon>Ecdysozoa</taxon>
        <taxon>Arthropoda</taxon>
        <taxon>Hexapoda</taxon>
        <taxon>Insecta</taxon>
        <taxon>Pterygota</taxon>
        <taxon>Neoptera</taxon>
        <taxon>Endopterygota</taxon>
        <taxon>Coleoptera</taxon>
        <taxon>Polyphaga</taxon>
        <taxon>Cucujiformia</taxon>
        <taxon>Chrysomeloidea</taxon>
        <taxon>Chrysomelidae</taxon>
        <taxon>Galerucinae</taxon>
        <taxon>Alticini</taxon>
        <taxon>Psylliodes</taxon>
    </lineage>
</organism>
<dbReference type="PANTHER" id="PTHR33050:SF7">
    <property type="entry name" value="RIBONUCLEASE H"/>
    <property type="match status" value="1"/>
</dbReference>
<dbReference type="AlphaFoldDB" id="A0A9P0GF20"/>
<dbReference type="Proteomes" id="UP001153636">
    <property type="component" value="Chromosome 21"/>
</dbReference>
<dbReference type="GO" id="GO:0071897">
    <property type="term" value="P:DNA biosynthetic process"/>
    <property type="evidence" value="ECO:0007669"/>
    <property type="project" value="UniProtKB-ARBA"/>
</dbReference>
<dbReference type="InterPro" id="IPR043502">
    <property type="entry name" value="DNA/RNA_pol_sf"/>
</dbReference>
<gene>
    <name evidence="1" type="ORF">PSYICH_LOCUS8181</name>
</gene>
<reference evidence="1" key="1">
    <citation type="submission" date="2022-01" db="EMBL/GenBank/DDBJ databases">
        <authorList>
            <person name="King R."/>
        </authorList>
    </citation>
    <scope>NUCLEOTIDE SEQUENCE</scope>
</reference>
<evidence type="ECO:0008006" key="3">
    <source>
        <dbReference type="Google" id="ProtNLM"/>
    </source>
</evidence>